<dbReference type="EMBL" id="BAAAZP010000163">
    <property type="protein sequence ID" value="GAA3700989.1"/>
    <property type="molecule type" value="Genomic_DNA"/>
</dbReference>
<dbReference type="Pfam" id="PF14871">
    <property type="entry name" value="GHL6"/>
    <property type="match status" value="1"/>
</dbReference>
<dbReference type="Gene3D" id="3.40.50.880">
    <property type="match status" value="1"/>
</dbReference>
<dbReference type="InterPro" id="IPR017853">
    <property type="entry name" value="GH"/>
</dbReference>
<evidence type="ECO:0008006" key="3">
    <source>
        <dbReference type="Google" id="ProtNLM"/>
    </source>
</evidence>
<comment type="caution">
    <text evidence="1">The sequence shown here is derived from an EMBL/GenBank/DDBJ whole genome shotgun (WGS) entry which is preliminary data.</text>
</comment>
<dbReference type="InterPro" id="IPR028212">
    <property type="entry name" value="GHL6"/>
</dbReference>
<name>A0ABP7D8D9_9ACTN</name>
<dbReference type="RefSeq" id="WP_344890390.1">
    <property type="nucleotide sequence ID" value="NZ_BAAAZP010000163.1"/>
</dbReference>
<dbReference type="InterPro" id="IPR029062">
    <property type="entry name" value="Class_I_gatase-like"/>
</dbReference>
<dbReference type="Gene3D" id="3.20.20.80">
    <property type="entry name" value="Glycosidases"/>
    <property type="match status" value="1"/>
</dbReference>
<reference evidence="2" key="1">
    <citation type="journal article" date="2019" name="Int. J. Syst. Evol. Microbiol.">
        <title>The Global Catalogue of Microorganisms (GCM) 10K type strain sequencing project: providing services to taxonomists for standard genome sequencing and annotation.</title>
        <authorList>
            <consortium name="The Broad Institute Genomics Platform"/>
            <consortium name="The Broad Institute Genome Sequencing Center for Infectious Disease"/>
            <person name="Wu L."/>
            <person name="Ma J."/>
        </authorList>
    </citation>
    <scope>NUCLEOTIDE SEQUENCE [LARGE SCALE GENOMIC DNA]</scope>
    <source>
        <strain evidence="2">JCM 16904</strain>
    </source>
</reference>
<gene>
    <name evidence="1" type="ORF">GCM10022224_078560</name>
</gene>
<dbReference type="Proteomes" id="UP001500902">
    <property type="component" value="Unassembled WGS sequence"/>
</dbReference>
<dbReference type="SUPFAM" id="SSF51445">
    <property type="entry name" value="(Trans)glycosidases"/>
    <property type="match status" value="1"/>
</dbReference>
<dbReference type="CDD" id="cd03143">
    <property type="entry name" value="A4_beta-galactosidase_middle_domain"/>
    <property type="match status" value="1"/>
</dbReference>
<sequence>MTNAKAPVFDYRTRQRHILLDMHVPDWDEKFLRSFDPVAQVELYERAGADAVMVYCNSMLGLGYWPSKAGRMHPNLRGRDIVAETVRLLHAKGIAACAYYSVNFNDLAYHSDPGRGMRLGVAFGPYDEESRFGLCCPNSPGFREFARAEIEELASGYEFDAFFLDMMFWTGICTCENCQERCRTETSAAIPEIADWTTPAWPRFAEARRRWLAEQYEILAEGVKRHRAIPVFNNSSVIPAGWRAGTGMRLLLGNDLIGGDVQAGPDELLAFGLLAGRLSAGPWQYMHSPSGYLSGAVRSIGLDEQRGHALLATALGGQFMTIDAVQSDGTVHAPTYDTFAEVFAAIKPYEPYLGGTPMADVAVYYSPDADVDLRDNGTPVPALPQRCGFLQPLPHGRAVAGAVGALQRAHLPTGVITSADLDMLDAFRVIVLPNVLRMSDEEVAAFRGYVARGGRLYASGHTSLVGTAGARFDDFALADVFGCSFAGVEPAIVSYLRPARDAIARLIAPAALVPHGATRPIPAGSDTGLTSLLVTAAADATVLATLTLPYGLGRGTREDRQWSSILTSPPWEDTGRPTVVEHEFGAGRAVYASCDLEAGAEPLFAGLIRRLLDGPPSCTAEAPPHVWVIPFAEPEHRRVRVNLLNHQPGGPYLPMPLIRLRIAVPDGHRFDRVVRLPGGDPLDFEKDPDGGVVVEVRDLAQFDMIAAEYRQDYR</sequence>
<proteinExistence type="predicted"/>
<evidence type="ECO:0000313" key="1">
    <source>
        <dbReference type="EMBL" id="GAA3700989.1"/>
    </source>
</evidence>
<evidence type="ECO:0000313" key="2">
    <source>
        <dbReference type="Proteomes" id="UP001500902"/>
    </source>
</evidence>
<protein>
    <recommendedName>
        <fullName evidence="3">Beta-galactosidase trimerisation domain-containing protein</fullName>
    </recommendedName>
</protein>
<keyword evidence="2" id="KW-1185">Reference proteome</keyword>
<dbReference type="SUPFAM" id="SSF52317">
    <property type="entry name" value="Class I glutamine amidotransferase-like"/>
    <property type="match status" value="1"/>
</dbReference>
<organism evidence="1 2">
    <name type="scientific">Nonomuraea antimicrobica</name>
    <dbReference type="NCBI Taxonomy" id="561173"/>
    <lineage>
        <taxon>Bacteria</taxon>
        <taxon>Bacillati</taxon>
        <taxon>Actinomycetota</taxon>
        <taxon>Actinomycetes</taxon>
        <taxon>Streptosporangiales</taxon>
        <taxon>Streptosporangiaceae</taxon>
        <taxon>Nonomuraea</taxon>
    </lineage>
</organism>
<accession>A0ABP7D8D9</accession>